<dbReference type="AlphaFoldDB" id="A0A8S4NP99"/>
<evidence type="ECO:0000256" key="1">
    <source>
        <dbReference type="SAM" id="SignalP"/>
    </source>
</evidence>
<evidence type="ECO:0000313" key="3">
    <source>
        <dbReference type="Proteomes" id="UP000749559"/>
    </source>
</evidence>
<organism evidence="2 3">
    <name type="scientific">Owenia fusiformis</name>
    <name type="common">Polychaete worm</name>
    <dbReference type="NCBI Taxonomy" id="6347"/>
    <lineage>
        <taxon>Eukaryota</taxon>
        <taxon>Metazoa</taxon>
        <taxon>Spiralia</taxon>
        <taxon>Lophotrochozoa</taxon>
        <taxon>Annelida</taxon>
        <taxon>Polychaeta</taxon>
        <taxon>Sedentaria</taxon>
        <taxon>Canalipalpata</taxon>
        <taxon>Sabellida</taxon>
        <taxon>Oweniida</taxon>
        <taxon>Oweniidae</taxon>
        <taxon>Owenia</taxon>
    </lineage>
</organism>
<keyword evidence="1" id="KW-0732">Signal</keyword>
<protein>
    <submittedName>
        <fullName evidence="2">Uncharacterized protein</fullName>
    </submittedName>
</protein>
<dbReference type="Proteomes" id="UP000749559">
    <property type="component" value="Unassembled WGS sequence"/>
</dbReference>
<reference evidence="2" key="1">
    <citation type="submission" date="2022-03" db="EMBL/GenBank/DDBJ databases">
        <authorList>
            <person name="Martin C."/>
        </authorList>
    </citation>
    <scope>NUCLEOTIDE SEQUENCE</scope>
</reference>
<feature type="chain" id="PRO_5035865348" evidence="1">
    <location>
        <begin position="20"/>
        <end position="207"/>
    </location>
</feature>
<accession>A0A8S4NP99</accession>
<gene>
    <name evidence="2" type="ORF">OFUS_LOCUS9760</name>
</gene>
<keyword evidence="3" id="KW-1185">Reference proteome</keyword>
<feature type="signal peptide" evidence="1">
    <location>
        <begin position="1"/>
        <end position="19"/>
    </location>
</feature>
<sequence>MKSVLIVCLLAIVVLAAEANLEKKIFKREEQPYRITKAQFKEYLNCSKDIDDVFYKHLEDGAYNVKWADICPYADYGREVLRNESIRHECDTEEIIVFYDEHVSGICDHVLSEKVWFGMECEGTGDFDYRPSEFDDAPEKICENPQTVIDIGCRVLKEAKDRECNKESLPHIGMGVAIFNQVYCHKGDFAPIDLMEKCQQSGGSSGD</sequence>
<proteinExistence type="predicted"/>
<evidence type="ECO:0000313" key="2">
    <source>
        <dbReference type="EMBL" id="CAH1783413.1"/>
    </source>
</evidence>
<name>A0A8S4NP99_OWEFU</name>
<comment type="caution">
    <text evidence="2">The sequence shown here is derived from an EMBL/GenBank/DDBJ whole genome shotgun (WGS) entry which is preliminary data.</text>
</comment>
<dbReference type="EMBL" id="CAIIXF020000005">
    <property type="protein sequence ID" value="CAH1783413.1"/>
    <property type="molecule type" value="Genomic_DNA"/>
</dbReference>